<evidence type="ECO:0000256" key="1">
    <source>
        <dbReference type="SAM" id="MobiDB-lite"/>
    </source>
</evidence>
<proteinExistence type="predicted"/>
<dbReference type="EMBL" id="CAXLJM020000013">
    <property type="protein sequence ID" value="CAL8078088.1"/>
    <property type="molecule type" value="Genomic_DNA"/>
</dbReference>
<evidence type="ECO:0000313" key="2">
    <source>
        <dbReference type="EMBL" id="CAL8078088.1"/>
    </source>
</evidence>
<evidence type="ECO:0000313" key="3">
    <source>
        <dbReference type="Proteomes" id="UP001642540"/>
    </source>
</evidence>
<reference evidence="2 3" key="1">
    <citation type="submission" date="2024-08" db="EMBL/GenBank/DDBJ databases">
        <authorList>
            <person name="Cucini C."/>
            <person name="Frati F."/>
        </authorList>
    </citation>
    <scope>NUCLEOTIDE SEQUENCE [LARGE SCALE GENOMIC DNA]</scope>
</reference>
<protein>
    <submittedName>
        <fullName evidence="2">Uncharacterized protein</fullName>
    </submittedName>
</protein>
<name>A0ABP1PUI5_9HEXA</name>
<accession>A0ABP1PUI5</accession>
<keyword evidence="3" id="KW-1185">Reference proteome</keyword>
<gene>
    <name evidence="2" type="ORF">ODALV1_LOCUS3996</name>
</gene>
<feature type="region of interest" description="Disordered" evidence="1">
    <location>
        <begin position="1"/>
        <end position="22"/>
    </location>
</feature>
<organism evidence="2 3">
    <name type="scientific">Orchesella dallaii</name>
    <dbReference type="NCBI Taxonomy" id="48710"/>
    <lineage>
        <taxon>Eukaryota</taxon>
        <taxon>Metazoa</taxon>
        <taxon>Ecdysozoa</taxon>
        <taxon>Arthropoda</taxon>
        <taxon>Hexapoda</taxon>
        <taxon>Collembola</taxon>
        <taxon>Entomobryomorpha</taxon>
        <taxon>Entomobryoidea</taxon>
        <taxon>Orchesellidae</taxon>
        <taxon>Orchesellinae</taxon>
        <taxon>Orchesella</taxon>
    </lineage>
</organism>
<comment type="caution">
    <text evidence="2">The sequence shown here is derived from an EMBL/GenBank/DDBJ whole genome shotgun (WGS) entry which is preliminary data.</text>
</comment>
<dbReference type="Proteomes" id="UP001642540">
    <property type="component" value="Unassembled WGS sequence"/>
</dbReference>
<sequence>MRENHCRGEQDTRSRGSGDAVQERSRLFPRRFTVVLVGILWKLNGVHPVVGVPIGGSPYSKDAGPTRLEQTAYELLQRATTNSGIYTDGASSNMNDMFPKRNLWELISSSSDVIPLRSNFNNGSSHLAQWKSTTKLNSQLSVETRLQKLEHHFNSLRVYDDDCRQRLLCEIAESPAKYSPLTSAFLDETSFNGDEKTLASKLLETNDGTRLLTYIEATQRGNSRQGCGIWTYRCPLAASSMIDFKALLVWREVSKWLTVKFVAKKHPN</sequence>